<evidence type="ECO:0000256" key="3">
    <source>
        <dbReference type="ARBA" id="ARBA00023125"/>
    </source>
</evidence>
<dbReference type="Gene3D" id="3.30.730.10">
    <property type="entry name" value="AP2/ERF domain"/>
    <property type="match status" value="1"/>
</dbReference>
<evidence type="ECO:0000256" key="4">
    <source>
        <dbReference type="ARBA" id="ARBA00023163"/>
    </source>
</evidence>
<feature type="region of interest" description="Disordered" evidence="6">
    <location>
        <begin position="86"/>
        <end position="120"/>
    </location>
</feature>
<organism evidence="9">
    <name type="scientific">Volvox carteri f. nagariensis</name>
    <dbReference type="NCBI Taxonomy" id="3068"/>
    <lineage>
        <taxon>Eukaryota</taxon>
        <taxon>Viridiplantae</taxon>
        <taxon>Chlorophyta</taxon>
        <taxon>core chlorophytes</taxon>
        <taxon>Chlorophyceae</taxon>
        <taxon>CS clade</taxon>
        <taxon>Chlamydomonadales</taxon>
        <taxon>Volvocaceae</taxon>
        <taxon>Volvox</taxon>
    </lineage>
</organism>
<dbReference type="STRING" id="3068.D8U070"/>
<dbReference type="Pfam" id="PF00847">
    <property type="entry name" value="AP2"/>
    <property type="match status" value="1"/>
</dbReference>
<feature type="region of interest" description="Disordered" evidence="6">
    <location>
        <begin position="164"/>
        <end position="264"/>
    </location>
</feature>
<proteinExistence type="predicted"/>
<evidence type="ECO:0000313" key="9">
    <source>
        <dbReference type="Proteomes" id="UP000001058"/>
    </source>
</evidence>
<dbReference type="Proteomes" id="UP000001058">
    <property type="component" value="Unassembled WGS sequence"/>
</dbReference>
<dbReference type="InterPro" id="IPR036955">
    <property type="entry name" value="AP2/ERF_dom_sf"/>
</dbReference>
<evidence type="ECO:0000256" key="6">
    <source>
        <dbReference type="SAM" id="MobiDB-lite"/>
    </source>
</evidence>
<dbReference type="EMBL" id="GL378348">
    <property type="protein sequence ID" value="EFJ46812.1"/>
    <property type="molecule type" value="Genomic_DNA"/>
</dbReference>
<dbReference type="GO" id="GO:0005634">
    <property type="term" value="C:nucleus"/>
    <property type="evidence" value="ECO:0007669"/>
    <property type="project" value="UniProtKB-SubCell"/>
</dbReference>
<feature type="compositionally biased region" description="Polar residues" evidence="6">
    <location>
        <begin position="233"/>
        <end position="260"/>
    </location>
</feature>
<protein>
    <recommendedName>
        <fullName evidence="7">AP2/ERF domain-containing protein</fullName>
    </recommendedName>
</protein>
<keyword evidence="5" id="KW-0539">Nucleus</keyword>
<dbReference type="SMART" id="SM00380">
    <property type="entry name" value="AP2"/>
    <property type="match status" value="1"/>
</dbReference>
<dbReference type="OrthoDB" id="207175at2759"/>
<feature type="domain" description="AP2/ERF" evidence="7">
    <location>
        <begin position="258"/>
        <end position="328"/>
    </location>
</feature>
<dbReference type="GO" id="GO:0003700">
    <property type="term" value="F:DNA-binding transcription factor activity"/>
    <property type="evidence" value="ECO:0007669"/>
    <property type="project" value="InterPro"/>
</dbReference>
<feature type="compositionally biased region" description="Basic residues" evidence="6">
    <location>
        <begin position="181"/>
        <end position="198"/>
    </location>
</feature>
<dbReference type="InterPro" id="IPR016177">
    <property type="entry name" value="DNA-bd_dom_sf"/>
</dbReference>
<feature type="compositionally biased region" description="Polar residues" evidence="6">
    <location>
        <begin position="199"/>
        <end position="215"/>
    </location>
</feature>
<keyword evidence="2" id="KW-0805">Transcription regulation</keyword>
<evidence type="ECO:0000256" key="5">
    <source>
        <dbReference type="ARBA" id="ARBA00023242"/>
    </source>
</evidence>
<dbReference type="InParanoid" id="D8U070"/>
<name>D8U070_VOLCA</name>
<dbReference type="InterPro" id="IPR001471">
    <property type="entry name" value="AP2/ERF_dom"/>
</dbReference>
<dbReference type="CDD" id="cd00018">
    <property type="entry name" value="AP2"/>
    <property type="match status" value="1"/>
</dbReference>
<evidence type="ECO:0000256" key="2">
    <source>
        <dbReference type="ARBA" id="ARBA00023015"/>
    </source>
</evidence>
<evidence type="ECO:0000256" key="1">
    <source>
        <dbReference type="ARBA" id="ARBA00004123"/>
    </source>
</evidence>
<keyword evidence="3" id="KW-0238">DNA-binding</keyword>
<sequence>MQFFCFLPAASTINRKAFSSSPSDPTNGPPTAVGVTVHVFDIAAIVFWGSDTFTHVVGLPNVCEFVSIAGGAEAVGRLTTGPAAAGTPAGGPCAGHHRGGGSTASKAGRGITAGPAHGLHDAATSMTTATAVVTGTRASSGSPCSGWTDGAHVVWTRPLPAVAVPTSSRNAPPVRGTATKRSCHRRRGGSSTNKRRGKASTTTRAGNRSSGNVGSNHLDHGHGGGLEGDDPVNATTMENTVNSQTRRTDSGPINKSSQFKGVSWHKNTKKWEAHLWDPTVPRKKDHPGKRNRGKQYYLGAYKTERMAARAFDIAAIVFWGLDTTINFPREDYIADLGSLSQLDREEVGPMLQCLSRSFNEKGQFGDFGGDNVIRRISNLLATAYLSSPLLEVQGLQDALPPVQPLQGLPLAAGRVPVTTAVAVLQAPGLQPVVVSLADLLVAASWSPCTGQASVLLPALVTLPSQQPTEAAVAVVAPQPAAVALGDVDPDQDFLDFLRNVFDE</sequence>
<dbReference type="GeneID" id="9628348"/>
<evidence type="ECO:0000259" key="7">
    <source>
        <dbReference type="PROSITE" id="PS51032"/>
    </source>
</evidence>
<dbReference type="PANTHER" id="PTHR32467">
    <property type="entry name" value="AP2-LIKE ETHYLENE-RESPONSIVE TRANSCRIPTION FACTOR"/>
    <property type="match status" value="1"/>
</dbReference>
<dbReference type="AlphaFoldDB" id="D8U070"/>
<dbReference type="KEGG" id="vcn:VOLCADRAFT_92648"/>
<keyword evidence="4" id="KW-0804">Transcription</keyword>
<dbReference type="RefSeq" id="XP_002952021.1">
    <property type="nucleotide sequence ID" value="XM_002951975.1"/>
</dbReference>
<reference evidence="8 9" key="1">
    <citation type="journal article" date="2010" name="Science">
        <title>Genomic analysis of organismal complexity in the multicellular green alga Volvox carteri.</title>
        <authorList>
            <person name="Prochnik S.E."/>
            <person name="Umen J."/>
            <person name="Nedelcu A.M."/>
            <person name="Hallmann A."/>
            <person name="Miller S.M."/>
            <person name="Nishii I."/>
            <person name="Ferris P."/>
            <person name="Kuo A."/>
            <person name="Mitros T."/>
            <person name="Fritz-Laylin L.K."/>
            <person name="Hellsten U."/>
            <person name="Chapman J."/>
            <person name="Simakov O."/>
            <person name="Rensing S.A."/>
            <person name="Terry A."/>
            <person name="Pangilinan J."/>
            <person name="Kapitonov V."/>
            <person name="Jurka J."/>
            <person name="Salamov A."/>
            <person name="Shapiro H."/>
            <person name="Schmutz J."/>
            <person name="Grimwood J."/>
            <person name="Lindquist E."/>
            <person name="Lucas S."/>
            <person name="Grigoriev I.V."/>
            <person name="Schmitt R."/>
            <person name="Kirk D."/>
            <person name="Rokhsar D.S."/>
        </authorList>
    </citation>
    <scope>NUCLEOTIDE SEQUENCE [LARGE SCALE GENOMIC DNA]</scope>
    <source>
        <strain evidence="9">f. Nagariensis / Eve</strain>
    </source>
</reference>
<accession>D8U070</accession>
<evidence type="ECO:0000313" key="8">
    <source>
        <dbReference type="EMBL" id="EFJ46812.1"/>
    </source>
</evidence>
<keyword evidence="9" id="KW-1185">Reference proteome</keyword>
<dbReference type="SUPFAM" id="SSF54171">
    <property type="entry name" value="DNA-binding domain"/>
    <property type="match status" value="1"/>
</dbReference>
<dbReference type="PANTHER" id="PTHR32467:SF90">
    <property type="entry name" value="AP2-LIKE ETHYLENE-RESPONSIVE TRANSCRIPTION FACTOR AIL1"/>
    <property type="match status" value="1"/>
</dbReference>
<dbReference type="GO" id="GO:0003677">
    <property type="term" value="F:DNA binding"/>
    <property type="evidence" value="ECO:0007669"/>
    <property type="project" value="UniProtKB-KW"/>
</dbReference>
<gene>
    <name evidence="8" type="ORF">VOLCADRAFT_92648</name>
</gene>
<dbReference type="PROSITE" id="PS51032">
    <property type="entry name" value="AP2_ERF"/>
    <property type="match status" value="1"/>
</dbReference>
<comment type="subcellular location">
    <subcellularLocation>
        <location evidence="1">Nucleus</location>
    </subcellularLocation>
</comment>